<dbReference type="GO" id="GO:0000428">
    <property type="term" value="C:DNA-directed RNA polymerase complex"/>
    <property type="evidence" value="ECO:0007669"/>
    <property type="project" value="UniProtKB-KW"/>
</dbReference>
<evidence type="ECO:0000256" key="1">
    <source>
        <dbReference type="HAMAP-Rule" id="MF_00864"/>
    </source>
</evidence>
<dbReference type="GO" id="GO:0003899">
    <property type="term" value="F:DNA-directed RNA polymerase activity"/>
    <property type="evidence" value="ECO:0007669"/>
    <property type="project" value="UniProtKB-UniRule"/>
</dbReference>
<reference evidence="2" key="1">
    <citation type="submission" date="2016-12" db="EMBL/GenBank/DDBJ databases">
        <title>Discovery of methanogenic haloarchaea.</title>
        <authorList>
            <person name="Sorokin D.Y."/>
            <person name="Makarova K.S."/>
            <person name="Abbas B."/>
            <person name="Ferrer M."/>
            <person name="Golyshin P.N."/>
        </authorList>
    </citation>
    <scope>NUCLEOTIDE SEQUENCE [LARGE SCALE GENOMIC DNA]</scope>
    <source>
        <strain evidence="2">HMET1</strain>
    </source>
</reference>
<sequence length="120" mass="14193">MSNIIVKEVKEDEPIPTTLAGKILKEEGQRREEELDEELGYAHRRSIDHTEKFTKITNKKAEELFEELIEHPKVTDELAVKMIDLLPEEKKEIRALYSKERFVLDEEGIEELLEIIKNYR</sequence>
<dbReference type="Proteomes" id="UP000185744">
    <property type="component" value="Unassembled WGS sequence"/>
</dbReference>
<dbReference type="Pfam" id="PF03874">
    <property type="entry name" value="RNA_pol_Rpb4"/>
    <property type="match status" value="1"/>
</dbReference>
<keyword evidence="1" id="KW-0808">Transferase</keyword>
<comment type="function">
    <text evidence="1">DNA-dependent RNA polymerase (RNAP) catalyzes the transcription of DNA into RNA using the four ribonucleoside triphosphates as substrates. This subunit is less well bound than the others.</text>
</comment>
<keyword evidence="1" id="KW-0548">Nucleotidyltransferase</keyword>
<comment type="catalytic activity">
    <reaction evidence="1">
        <text>RNA(n) + a ribonucleoside 5'-triphosphate = RNA(n+1) + diphosphate</text>
        <dbReference type="Rhea" id="RHEA:21248"/>
        <dbReference type="Rhea" id="RHEA-COMP:14527"/>
        <dbReference type="Rhea" id="RHEA-COMP:17342"/>
        <dbReference type="ChEBI" id="CHEBI:33019"/>
        <dbReference type="ChEBI" id="CHEBI:61557"/>
        <dbReference type="ChEBI" id="CHEBI:140395"/>
        <dbReference type="EC" id="2.7.7.6"/>
    </reaction>
</comment>
<comment type="subcellular location">
    <subcellularLocation>
        <location evidence="1">Cytoplasm</location>
    </subcellularLocation>
</comment>
<protein>
    <recommendedName>
        <fullName evidence="1">DNA-directed RNA polymerase subunit Rpo4</fullName>
        <ecNumber evidence="1">2.7.7.6</ecNumber>
    </recommendedName>
    <alternativeName>
        <fullName evidence="1">DNA-directed RNA polymerase subunit F</fullName>
    </alternativeName>
</protein>
<name>A0A1Q6DXV8_METT1</name>
<dbReference type="PANTHER" id="PTHR39646:SF1">
    <property type="entry name" value="DNA-DIRECTED RNA POLYMERASE SUBUNIT RPO4"/>
    <property type="match status" value="1"/>
</dbReference>
<dbReference type="GO" id="GO:0005737">
    <property type="term" value="C:cytoplasm"/>
    <property type="evidence" value="ECO:0007669"/>
    <property type="project" value="UniProtKB-SubCell"/>
</dbReference>
<proteinExistence type="inferred from homology"/>
<dbReference type="InterPro" id="IPR005574">
    <property type="entry name" value="Rpb4/RPC9"/>
</dbReference>
<dbReference type="GO" id="GO:0000166">
    <property type="term" value="F:nucleotide binding"/>
    <property type="evidence" value="ECO:0007669"/>
    <property type="project" value="InterPro"/>
</dbReference>
<comment type="similarity">
    <text evidence="1">Belongs to the eukaryotic RPB4 RNA polymerase subunit family.</text>
</comment>
<dbReference type="InterPro" id="IPR044876">
    <property type="entry name" value="HRDC_dom_sf"/>
</dbReference>
<keyword evidence="1" id="KW-0804">Transcription</keyword>
<dbReference type="AlphaFoldDB" id="A0A1Q6DXV8"/>
<dbReference type="STRING" id="1903181.BTN85_1717"/>
<dbReference type="GO" id="GO:0006352">
    <property type="term" value="P:DNA-templated transcription initiation"/>
    <property type="evidence" value="ECO:0007669"/>
    <property type="project" value="InterPro"/>
</dbReference>
<accession>A0A1Q6DXV8</accession>
<dbReference type="PANTHER" id="PTHR39646">
    <property type="entry name" value="RNA POLYMERASE RPB4"/>
    <property type="match status" value="1"/>
</dbReference>
<gene>
    <name evidence="1" type="primary">rpo4</name>
    <name evidence="1" type="synonym">rpoF</name>
    <name evidence="2" type="ORF">BTN85_1717</name>
</gene>
<evidence type="ECO:0000313" key="2">
    <source>
        <dbReference type="EMBL" id="OKY79209.1"/>
    </source>
</evidence>
<keyword evidence="3" id="KW-1185">Reference proteome</keyword>
<dbReference type="PIRSF" id="PIRSF005053">
    <property type="entry name" value="RNA_pol_F_arch"/>
    <property type="match status" value="1"/>
</dbReference>
<dbReference type="FunCoup" id="A0A1Q6DXV8">
    <property type="interactions" value="6"/>
</dbReference>
<keyword evidence="1" id="KW-0963">Cytoplasm</keyword>
<dbReference type="HAMAP" id="MF_00864">
    <property type="entry name" value="RNApol_arch_Rpo4"/>
    <property type="match status" value="1"/>
</dbReference>
<dbReference type="EMBL" id="MSDW01000001">
    <property type="protein sequence ID" value="OKY79209.1"/>
    <property type="molecule type" value="Genomic_DNA"/>
</dbReference>
<dbReference type="Gene3D" id="1.10.150.80">
    <property type="entry name" value="HRDC domain"/>
    <property type="match status" value="1"/>
</dbReference>
<dbReference type="Gene3D" id="6.10.140.10">
    <property type="match status" value="1"/>
</dbReference>
<dbReference type="InterPro" id="IPR010924">
    <property type="entry name" value="Rpo4"/>
</dbReference>
<dbReference type="InterPro" id="IPR010997">
    <property type="entry name" value="HRDC-like_sf"/>
</dbReference>
<dbReference type="InParanoid" id="A0A1Q6DXV8"/>
<organism evidence="2 3">
    <name type="scientific">Methanohalarchaeum thermophilum</name>
    <dbReference type="NCBI Taxonomy" id="1903181"/>
    <lineage>
        <taxon>Archaea</taxon>
        <taxon>Methanobacteriati</taxon>
        <taxon>Methanobacteriota</taxon>
        <taxon>Methanonatronarchaeia</taxon>
        <taxon>Methanonatronarchaeales</taxon>
        <taxon>Methanonatronarchaeaceae</taxon>
        <taxon>Candidatus Methanohalarchaeum</taxon>
    </lineage>
</organism>
<dbReference type="EC" id="2.7.7.6" evidence="1"/>
<comment type="subunit">
    <text evidence="1">Part of the RNA polymerase complex. Forms a stalk with Rpo7 that extends from the main structure.</text>
</comment>
<evidence type="ECO:0000313" key="3">
    <source>
        <dbReference type="Proteomes" id="UP000185744"/>
    </source>
</evidence>
<keyword evidence="1 2" id="KW-0240">DNA-directed RNA polymerase</keyword>
<dbReference type="SUPFAM" id="SSF47819">
    <property type="entry name" value="HRDC-like"/>
    <property type="match status" value="1"/>
</dbReference>
<comment type="caution">
    <text evidence="2">The sequence shown here is derived from an EMBL/GenBank/DDBJ whole genome shotgun (WGS) entry which is preliminary data.</text>
</comment>